<dbReference type="EMBL" id="CP062804">
    <property type="protein sequence ID" value="QOT79292.1"/>
    <property type="molecule type" value="Genomic_DNA"/>
</dbReference>
<reference evidence="11 12" key="1">
    <citation type="submission" date="2020-10" db="EMBL/GenBank/DDBJ databases">
        <title>Complete genome sequence of Cupriavidus basilensis CCUG 49340T.</title>
        <authorList>
            <person name="Salva-Serra F."/>
            <person name="Donoso R.A."/>
            <person name="Cho K.H."/>
            <person name="Yoo J.A."/>
            <person name="Lee K."/>
            <person name="Yoon S.-H."/>
            <person name="Perez-Pantoja D."/>
            <person name="Moore E.R.B."/>
        </authorList>
    </citation>
    <scope>NUCLEOTIDE SEQUENCE [LARGE SCALE GENOMIC DNA]</scope>
    <source>
        <strain evidence="12">CCUG 49340</strain>
    </source>
</reference>
<feature type="binding site" description="axial binding residue" evidence="9">
    <location>
        <position position="103"/>
    </location>
    <ligand>
        <name>heme c</name>
        <dbReference type="ChEBI" id="CHEBI:61717"/>
        <label>1</label>
    </ligand>
    <ligandPart>
        <name>Fe</name>
        <dbReference type="ChEBI" id="CHEBI:18248"/>
    </ligandPart>
</feature>
<evidence type="ECO:0000256" key="1">
    <source>
        <dbReference type="ARBA" id="ARBA00004418"/>
    </source>
</evidence>
<dbReference type="InterPro" id="IPR024167">
    <property type="entry name" value="Cytochrome_c4-like"/>
</dbReference>
<feature type="binding site" description="axial binding residue" evidence="9">
    <location>
        <position position="202"/>
    </location>
    <ligand>
        <name>heme c</name>
        <dbReference type="ChEBI" id="CHEBI:61717"/>
        <label>2</label>
    </ligand>
    <ligandPart>
        <name>Fe</name>
        <dbReference type="ChEBI" id="CHEBI:18248"/>
    </ligandPart>
</feature>
<accession>A0A643FL46</accession>
<evidence type="ECO:0000256" key="4">
    <source>
        <dbReference type="ARBA" id="ARBA00022723"/>
    </source>
</evidence>
<dbReference type="GO" id="GO:0020037">
    <property type="term" value="F:heme binding"/>
    <property type="evidence" value="ECO:0007669"/>
    <property type="project" value="InterPro"/>
</dbReference>
<feature type="domain" description="Cytochrome c" evidence="10">
    <location>
        <begin position="136"/>
        <end position="225"/>
    </location>
</feature>
<dbReference type="PROSITE" id="PS51007">
    <property type="entry name" value="CYTC"/>
    <property type="match status" value="2"/>
</dbReference>
<gene>
    <name evidence="11" type="ORF">F7R26_031635</name>
</gene>
<dbReference type="AlphaFoldDB" id="A0A643FL46"/>
<evidence type="ECO:0000313" key="11">
    <source>
        <dbReference type="EMBL" id="QOT79292.1"/>
    </source>
</evidence>
<dbReference type="PIRSF" id="PIRSF000005">
    <property type="entry name" value="Cytochrome_c4"/>
    <property type="match status" value="1"/>
</dbReference>
<dbReference type="PANTHER" id="PTHR33751:SF9">
    <property type="entry name" value="CYTOCHROME C4"/>
    <property type="match status" value="1"/>
</dbReference>
<evidence type="ECO:0000256" key="8">
    <source>
        <dbReference type="PIRSR" id="PIRSR000005-1"/>
    </source>
</evidence>
<feature type="binding site" description="covalent" evidence="8">
    <location>
        <position position="58"/>
    </location>
    <ligand>
        <name>heme c</name>
        <dbReference type="ChEBI" id="CHEBI:61717"/>
        <label>1</label>
    </ligand>
</feature>
<feature type="domain" description="Cytochrome c" evidence="10">
    <location>
        <begin position="37"/>
        <end position="126"/>
    </location>
</feature>
<feature type="binding site" description="covalent" evidence="8">
    <location>
        <position position="160"/>
    </location>
    <ligand>
        <name>heme c</name>
        <dbReference type="ChEBI" id="CHEBI:61717"/>
        <label>2</label>
    </ligand>
</feature>
<comment type="PTM">
    <text evidence="8">Binds 2 heme c groups covalently per subunit.</text>
</comment>
<keyword evidence="3 8" id="KW-0349">Heme</keyword>
<dbReference type="InterPro" id="IPR050597">
    <property type="entry name" value="Cytochrome_c_Oxidase_Subunit"/>
</dbReference>
<dbReference type="GO" id="GO:0005506">
    <property type="term" value="F:iron ion binding"/>
    <property type="evidence" value="ECO:0007669"/>
    <property type="project" value="InterPro"/>
</dbReference>
<name>A0A643FL46_9BURK</name>
<keyword evidence="5" id="KW-0574">Periplasm</keyword>
<evidence type="ECO:0000313" key="12">
    <source>
        <dbReference type="Proteomes" id="UP000397656"/>
    </source>
</evidence>
<dbReference type="Pfam" id="PF00034">
    <property type="entry name" value="Cytochrom_C"/>
    <property type="match status" value="2"/>
</dbReference>
<dbReference type="Gene3D" id="1.10.760.10">
    <property type="entry name" value="Cytochrome c-like domain"/>
    <property type="match status" value="2"/>
</dbReference>
<dbReference type="PANTHER" id="PTHR33751">
    <property type="entry name" value="CBB3-TYPE CYTOCHROME C OXIDASE SUBUNIT FIXP"/>
    <property type="match status" value="1"/>
</dbReference>
<organism evidence="11 12">
    <name type="scientific">Cupriavidus basilensis</name>
    <dbReference type="NCBI Taxonomy" id="68895"/>
    <lineage>
        <taxon>Bacteria</taxon>
        <taxon>Pseudomonadati</taxon>
        <taxon>Pseudomonadota</taxon>
        <taxon>Betaproteobacteria</taxon>
        <taxon>Burkholderiales</taxon>
        <taxon>Burkholderiaceae</taxon>
        <taxon>Cupriavidus</taxon>
    </lineage>
</organism>
<dbReference type="GO" id="GO:0042597">
    <property type="term" value="C:periplasmic space"/>
    <property type="evidence" value="ECO:0007669"/>
    <property type="project" value="UniProtKB-SubCell"/>
</dbReference>
<keyword evidence="2" id="KW-0813">Transport</keyword>
<feature type="binding site" description="covalent" evidence="8">
    <location>
        <position position="157"/>
    </location>
    <ligand>
        <name>heme c</name>
        <dbReference type="ChEBI" id="CHEBI:61717"/>
        <label>2</label>
    </ligand>
</feature>
<protein>
    <submittedName>
        <fullName evidence="11">C-type cytochrome</fullName>
    </submittedName>
</protein>
<dbReference type="InterPro" id="IPR036909">
    <property type="entry name" value="Cyt_c-like_dom_sf"/>
</dbReference>
<keyword evidence="6" id="KW-0249">Electron transport</keyword>
<evidence type="ECO:0000256" key="2">
    <source>
        <dbReference type="ARBA" id="ARBA00022448"/>
    </source>
</evidence>
<feature type="binding site" description="axial binding residue" evidence="9">
    <location>
        <position position="161"/>
    </location>
    <ligand>
        <name>heme c</name>
        <dbReference type="ChEBI" id="CHEBI:61717"/>
        <label>2</label>
    </ligand>
    <ligandPart>
        <name>Fe</name>
        <dbReference type="ChEBI" id="CHEBI:18248"/>
    </ligandPart>
</feature>
<evidence type="ECO:0000256" key="7">
    <source>
        <dbReference type="ARBA" id="ARBA00023004"/>
    </source>
</evidence>
<evidence type="ECO:0000256" key="6">
    <source>
        <dbReference type="ARBA" id="ARBA00022982"/>
    </source>
</evidence>
<dbReference type="InterPro" id="IPR009056">
    <property type="entry name" value="Cyt_c-like_dom"/>
</dbReference>
<dbReference type="GO" id="GO:0009055">
    <property type="term" value="F:electron transfer activity"/>
    <property type="evidence" value="ECO:0007669"/>
    <property type="project" value="InterPro"/>
</dbReference>
<evidence type="ECO:0000256" key="9">
    <source>
        <dbReference type="PIRSR" id="PIRSR000005-2"/>
    </source>
</evidence>
<dbReference type="SUPFAM" id="SSF46626">
    <property type="entry name" value="Cytochrome c"/>
    <property type="match status" value="2"/>
</dbReference>
<dbReference type="Proteomes" id="UP000397656">
    <property type="component" value="Chromosome 2"/>
</dbReference>
<evidence type="ECO:0000259" key="10">
    <source>
        <dbReference type="PROSITE" id="PS51007"/>
    </source>
</evidence>
<keyword evidence="7 9" id="KW-0408">Iron</keyword>
<keyword evidence="4 9" id="KW-0479">Metal-binding</keyword>
<feature type="binding site" description="axial binding residue" evidence="9">
    <location>
        <position position="59"/>
    </location>
    <ligand>
        <name>heme c</name>
        <dbReference type="ChEBI" id="CHEBI:61717"/>
        <label>1</label>
    </ligand>
    <ligandPart>
        <name>Fe</name>
        <dbReference type="ChEBI" id="CHEBI:18248"/>
    </ligandPart>
</feature>
<comment type="subcellular location">
    <subcellularLocation>
        <location evidence="1">Periplasm</location>
    </subcellularLocation>
</comment>
<proteinExistence type="predicted"/>
<evidence type="ECO:0000256" key="5">
    <source>
        <dbReference type="ARBA" id="ARBA00022764"/>
    </source>
</evidence>
<evidence type="ECO:0000256" key="3">
    <source>
        <dbReference type="ARBA" id="ARBA00022617"/>
    </source>
</evidence>
<sequence length="225" mass="24484">MPCCEDSNMKHPMERRRLSARLLALCTLAVMPALARSASEAGESRPARLIVEQVCAACHGNTGQSTQKAYPSLAGQNEDYLFKQLRQFKAGASEPALRQDATMAAVVQSMSETQMREVARYFSRQAPARGQAALPHLVGAGMAIYWKGNPSNHLPACVTCHRPNGEGIAPDFPRIAGQQPEYVARQLHAWKSGTRGGPGKLMSLLVPLMTDEEILAVAQYVAQLR</sequence>
<feature type="binding site" description="covalent" evidence="8">
    <location>
        <position position="55"/>
    </location>
    <ligand>
        <name>heme c</name>
        <dbReference type="ChEBI" id="CHEBI:61717"/>
        <label>1</label>
    </ligand>
</feature>